<dbReference type="GO" id="GO:0016887">
    <property type="term" value="F:ATP hydrolysis activity"/>
    <property type="evidence" value="ECO:0007669"/>
    <property type="project" value="InterPro"/>
</dbReference>
<dbReference type="GO" id="GO:0005524">
    <property type="term" value="F:ATP binding"/>
    <property type="evidence" value="ECO:0007669"/>
    <property type="project" value="UniProtKB-KW"/>
</dbReference>
<dbReference type="VEuPathDB" id="VectorBase:GBRI005634"/>
<evidence type="ECO:0000256" key="1">
    <source>
        <dbReference type="ARBA" id="ARBA00022741"/>
    </source>
</evidence>
<dbReference type="Pfam" id="PF03969">
    <property type="entry name" value="AFG1_ATPase"/>
    <property type="match status" value="1"/>
</dbReference>
<evidence type="ECO:0000313" key="4">
    <source>
        <dbReference type="Proteomes" id="UP000091820"/>
    </source>
</evidence>
<dbReference type="PANTHER" id="PTHR12169:SF6">
    <property type="entry name" value="AFG1-LIKE ATPASE"/>
    <property type="match status" value="1"/>
</dbReference>
<evidence type="ECO:0000256" key="2">
    <source>
        <dbReference type="ARBA" id="ARBA00022840"/>
    </source>
</evidence>
<reference evidence="3" key="2">
    <citation type="submission" date="2020-05" db="UniProtKB">
        <authorList>
            <consortium name="EnsemblMetazoa"/>
        </authorList>
    </citation>
    <scope>IDENTIFICATION</scope>
    <source>
        <strain evidence="3">IAEA</strain>
    </source>
</reference>
<dbReference type="EnsemblMetazoa" id="GBRI005634-RA">
    <property type="protein sequence ID" value="GBRI005634-PA"/>
    <property type="gene ID" value="GBRI005634"/>
</dbReference>
<protein>
    <submittedName>
        <fullName evidence="3">Uncharacterized protein</fullName>
    </submittedName>
</protein>
<keyword evidence="4" id="KW-1185">Reference proteome</keyword>
<dbReference type="PANTHER" id="PTHR12169">
    <property type="entry name" value="ATPASE N2B"/>
    <property type="match status" value="1"/>
</dbReference>
<organism evidence="3 4">
    <name type="scientific">Glossina brevipalpis</name>
    <dbReference type="NCBI Taxonomy" id="37001"/>
    <lineage>
        <taxon>Eukaryota</taxon>
        <taxon>Metazoa</taxon>
        <taxon>Ecdysozoa</taxon>
        <taxon>Arthropoda</taxon>
        <taxon>Hexapoda</taxon>
        <taxon>Insecta</taxon>
        <taxon>Pterygota</taxon>
        <taxon>Neoptera</taxon>
        <taxon>Endopterygota</taxon>
        <taxon>Diptera</taxon>
        <taxon>Brachycera</taxon>
        <taxon>Muscomorpha</taxon>
        <taxon>Hippoboscoidea</taxon>
        <taxon>Glossinidae</taxon>
        <taxon>Glossina</taxon>
    </lineage>
</organism>
<keyword evidence="1" id="KW-0547">Nucleotide-binding</keyword>
<sequence length="217" mass="25113">MKTNEISTALAMPKLDYFVLTFSTFLCRNSEFSESLGIVCVATSNRHPRDLYKHELQRSNFLPFIDVLLDRCKVANMDSAVDYRKIAQSVEPALLLNKSEYIVVQYSTPPLRYCTRRVSIDFIKRQEELEALALERERKNTEAEERARTEGCSWGMAEDADEETDLSHNPYASTNNEELFLDDPKKTLRGYFEREGLQLEYKCDEMSAGSFVCRNCR</sequence>
<dbReference type="GO" id="GO:0005739">
    <property type="term" value="C:mitochondrion"/>
    <property type="evidence" value="ECO:0007669"/>
    <property type="project" value="TreeGrafter"/>
</dbReference>
<keyword evidence="2" id="KW-0067">ATP-binding</keyword>
<dbReference type="InterPro" id="IPR005654">
    <property type="entry name" value="ATPase_AFG1-like"/>
</dbReference>
<reference evidence="4" key="1">
    <citation type="submission" date="2014-03" db="EMBL/GenBank/DDBJ databases">
        <authorList>
            <person name="Aksoy S."/>
            <person name="Warren W."/>
            <person name="Wilson R.K."/>
        </authorList>
    </citation>
    <scope>NUCLEOTIDE SEQUENCE [LARGE SCALE GENOMIC DNA]</scope>
    <source>
        <strain evidence="4">IAEA</strain>
    </source>
</reference>
<dbReference type="AlphaFoldDB" id="A0A1A9W444"/>
<evidence type="ECO:0000313" key="3">
    <source>
        <dbReference type="EnsemblMetazoa" id="GBRI005634-PA"/>
    </source>
</evidence>
<accession>A0A1A9W444</accession>
<proteinExistence type="predicted"/>
<name>A0A1A9W444_9MUSC</name>
<dbReference type="Proteomes" id="UP000091820">
    <property type="component" value="Unassembled WGS sequence"/>
</dbReference>